<gene>
    <name evidence="1" type="ORF">DCF19_20450</name>
</gene>
<proteinExistence type="predicted"/>
<evidence type="ECO:0000313" key="2">
    <source>
        <dbReference type="Proteomes" id="UP000249467"/>
    </source>
</evidence>
<dbReference type="EMBL" id="QBML01000037">
    <property type="protein sequence ID" value="PZO36752.1"/>
    <property type="molecule type" value="Genomic_DNA"/>
</dbReference>
<evidence type="ECO:0000313" key="1">
    <source>
        <dbReference type="EMBL" id="PZO36752.1"/>
    </source>
</evidence>
<organism evidence="1 2">
    <name type="scientific">Pseudanabaena frigida</name>
    <dbReference type="NCBI Taxonomy" id="945775"/>
    <lineage>
        <taxon>Bacteria</taxon>
        <taxon>Bacillati</taxon>
        <taxon>Cyanobacteriota</taxon>
        <taxon>Cyanophyceae</taxon>
        <taxon>Pseudanabaenales</taxon>
        <taxon>Pseudanabaenaceae</taxon>
        <taxon>Pseudanabaena</taxon>
    </lineage>
</organism>
<reference evidence="1 2" key="1">
    <citation type="submission" date="2018-04" db="EMBL/GenBank/DDBJ databases">
        <authorList>
            <person name="Go L.Y."/>
            <person name="Mitchell J.A."/>
        </authorList>
    </citation>
    <scope>NUCLEOTIDE SEQUENCE [LARGE SCALE GENOMIC DNA]</scope>
    <source>
        <strain evidence="1">ULC066bin1</strain>
    </source>
</reference>
<reference evidence="1 2" key="2">
    <citation type="submission" date="2018-06" db="EMBL/GenBank/DDBJ databases">
        <title>Metagenomic assembly of (sub)arctic Cyanobacteria and their associated microbiome from non-axenic cultures.</title>
        <authorList>
            <person name="Baurain D."/>
        </authorList>
    </citation>
    <scope>NUCLEOTIDE SEQUENCE [LARGE SCALE GENOMIC DNA]</scope>
    <source>
        <strain evidence="1">ULC066bin1</strain>
    </source>
</reference>
<dbReference type="AlphaFoldDB" id="A0A2W4VWH3"/>
<comment type="caution">
    <text evidence="1">The sequence shown here is derived from an EMBL/GenBank/DDBJ whole genome shotgun (WGS) entry which is preliminary data.</text>
</comment>
<protein>
    <submittedName>
        <fullName evidence="1">Uncharacterized protein</fullName>
    </submittedName>
</protein>
<sequence>MAKKRQLNVRLPDALLSQLEDRVLKTKMGMAAMVEVLLVQALQMQEVSENTAPPEDHVDSLVKRIEALEAKVFAQANTSTQTEIPTLEESSSTTMSVANIAPDIEKHQTNDLEALKGESLATRLNVEVRILNQKKDKSTFSNWAKKHDLEGIAWKYVASEDCFYPIAN</sequence>
<name>A0A2W4VWH3_9CYAN</name>
<accession>A0A2W4VWH3</accession>
<dbReference type="Proteomes" id="UP000249467">
    <property type="component" value="Unassembled WGS sequence"/>
</dbReference>